<dbReference type="GO" id="GO:0003682">
    <property type="term" value="F:chromatin binding"/>
    <property type="evidence" value="ECO:0007669"/>
    <property type="project" value="TreeGrafter"/>
</dbReference>
<evidence type="ECO:0000313" key="5">
    <source>
        <dbReference type="EMBL" id="EPY21819.1"/>
    </source>
</evidence>
<dbReference type="EMBL" id="ATMH01002765">
    <property type="protein sequence ID" value="EPY32673.1"/>
    <property type="molecule type" value="Genomic_DNA"/>
</dbReference>
<dbReference type="PANTHER" id="PTHR19861:SF0">
    <property type="entry name" value="WD REPEAT-CONTAINING PROTEIN 82"/>
    <property type="match status" value="1"/>
</dbReference>
<evidence type="ECO:0000256" key="2">
    <source>
        <dbReference type="ARBA" id="ARBA00022574"/>
    </source>
</evidence>
<dbReference type="Gene3D" id="2.130.10.10">
    <property type="entry name" value="YVTN repeat-like/Quinoprotein amine dehydrogenase"/>
    <property type="match status" value="1"/>
</dbReference>
<dbReference type="OrthoDB" id="276661at2759"/>
<organism evidence="6 7">
    <name type="scientific">Strigomonas culicis</name>
    <dbReference type="NCBI Taxonomy" id="28005"/>
    <lineage>
        <taxon>Eukaryota</taxon>
        <taxon>Discoba</taxon>
        <taxon>Euglenozoa</taxon>
        <taxon>Kinetoplastea</taxon>
        <taxon>Metakinetoplastina</taxon>
        <taxon>Trypanosomatida</taxon>
        <taxon>Trypanosomatidae</taxon>
        <taxon>Strigomonadinae</taxon>
        <taxon>Strigomonas</taxon>
    </lineage>
</organism>
<dbReference type="InterPro" id="IPR037867">
    <property type="entry name" value="Swd2/WDR82"/>
</dbReference>
<reference evidence="6" key="2">
    <citation type="submission" date="2013-03" db="EMBL/GenBank/DDBJ databases">
        <authorList>
            <person name="Motta M.C.M."/>
            <person name="Martins A.C.A."/>
            <person name="Preta C.M.C.C."/>
            <person name="Silva R."/>
            <person name="de Souza S.S."/>
            <person name="Klein C.C."/>
            <person name="de Almeida L.G.P."/>
            <person name="Cunha O.L."/>
            <person name="Colabardini A.C."/>
            <person name="Lima B.A."/>
            <person name="Machado C.R."/>
            <person name="Soares C.M.A."/>
            <person name="de Menezes C.B.A."/>
            <person name="Bartolomeu D.C."/>
            <person name="Grisard E.C."/>
            <person name="Fantinatti-Garboggini F."/>
            <person name="Rodrigues-Luiz G.F."/>
            <person name="Wagner G."/>
            <person name="Goldman G.H."/>
            <person name="Fietto J.L.R."/>
            <person name="Ciapina L.P."/>
            <person name="Brocchi M."/>
            <person name="Elias M.C."/>
            <person name="Goldman M.H.S."/>
            <person name="Sagot M.-F."/>
            <person name="Pereira M."/>
            <person name="Stoco P.H."/>
            <person name="Teixeira S.M.R."/>
            <person name="de Mendonca-Neto R.P."/>
            <person name="Maciel T.E.F."/>
            <person name="Mendes T.A.O."/>
            <person name="Urmenyi T.P."/>
            <person name="Teixeira M.M.G."/>
            <person name="de Camargo E.F.P."/>
            <person name="de Sousa W."/>
            <person name="Schenkman S."/>
            <person name="de Vasconcelos A.T.R."/>
        </authorList>
    </citation>
    <scope>NUCLEOTIDE SEQUENCE</scope>
</reference>
<dbReference type="InterPro" id="IPR015943">
    <property type="entry name" value="WD40/YVTN_repeat-like_dom_sf"/>
</dbReference>
<evidence type="ECO:0000313" key="6">
    <source>
        <dbReference type="EMBL" id="EPY32673.1"/>
    </source>
</evidence>
<keyword evidence="4" id="KW-0539">Nucleus</keyword>
<evidence type="ECO:0000256" key="1">
    <source>
        <dbReference type="ARBA" id="ARBA00004123"/>
    </source>
</evidence>
<comment type="subcellular location">
    <subcellularLocation>
        <location evidence="1">Nucleus</location>
    </subcellularLocation>
</comment>
<dbReference type="EMBL" id="ATMH01008470">
    <property type="protein sequence ID" value="EPY21819.1"/>
    <property type="molecule type" value="Genomic_DNA"/>
</dbReference>
<proteinExistence type="predicted"/>
<dbReference type="AlphaFoldDB" id="S9UUV5"/>
<protein>
    <submittedName>
        <fullName evidence="6">Uncharacterized protein</fullName>
    </submittedName>
</protein>
<reference evidence="6 7" key="1">
    <citation type="journal article" date="2013" name="PLoS ONE">
        <title>Predicting the Proteins of Angomonas deanei, Strigomonas culicis and Their Respective Endosymbionts Reveals New Aspects of the Trypanosomatidae Family.</title>
        <authorList>
            <person name="Motta M.C."/>
            <person name="Martins A.C."/>
            <person name="de Souza S.S."/>
            <person name="Catta-Preta C.M."/>
            <person name="Silva R."/>
            <person name="Klein C.C."/>
            <person name="de Almeida L.G."/>
            <person name="de Lima Cunha O."/>
            <person name="Ciapina L.P."/>
            <person name="Brocchi M."/>
            <person name="Colabardini A.C."/>
            <person name="de Araujo Lima B."/>
            <person name="Machado C.R."/>
            <person name="de Almeida Soares C.M."/>
            <person name="Probst C.M."/>
            <person name="de Menezes C.B."/>
            <person name="Thompson C.E."/>
            <person name="Bartholomeu D.C."/>
            <person name="Gradia D.F."/>
            <person name="Pavoni D.P."/>
            <person name="Grisard E.C."/>
            <person name="Fantinatti-Garboggini F."/>
            <person name="Marchini F.K."/>
            <person name="Rodrigues-Luiz G.F."/>
            <person name="Wagner G."/>
            <person name="Goldman G.H."/>
            <person name="Fietto J.L."/>
            <person name="Elias M.C."/>
            <person name="Goldman M.H."/>
            <person name="Sagot M.F."/>
            <person name="Pereira M."/>
            <person name="Stoco P.H."/>
            <person name="de Mendonca-Neto R.P."/>
            <person name="Teixeira S.M."/>
            <person name="Maciel T.E."/>
            <person name="de Oliveira Mendes T.A."/>
            <person name="Urmenyi T.P."/>
            <person name="de Souza W."/>
            <person name="Schenkman S."/>
            <person name="de Vasconcelos A.T."/>
        </authorList>
    </citation>
    <scope>NUCLEOTIDE SEQUENCE [LARGE SCALE GENOMIC DNA]</scope>
</reference>
<dbReference type="SUPFAM" id="SSF50978">
    <property type="entry name" value="WD40 repeat-like"/>
    <property type="match status" value="1"/>
</dbReference>
<dbReference type="GO" id="GO:0048188">
    <property type="term" value="C:Set1C/COMPASS complex"/>
    <property type="evidence" value="ECO:0007669"/>
    <property type="project" value="TreeGrafter"/>
</dbReference>
<name>S9UUV5_9TRYP</name>
<keyword evidence="3" id="KW-0677">Repeat</keyword>
<sequence>MSKEALKPLDESVELPAEVAAMFFTGVNEPKPTALDFSRDGLLLCATHADDALRLLDVVGMQHTDTIQCESFGVHTSRFTQSPQVVCVAPRHPLDGHLHLLNVETAQFYSNMAYLHDLEAELRPVANTPVYSTLSACLVTDVLVAALATHGSVALFHPLVSGAIAASAEKSVVGAKPCVSFSGDGGVLAVADDHRITWFDRRMLFARPLHQIENKALFSFNPNFARAKGVDMGGGREALLTSSFGEVLVYDMERQEVVTSYFHGELRKHFIGCADALGAQYVHPHLPSSCVAMLTATVVGGRHLAVCAGPQAGEPRPAAGRLSLLLQAKDGDTPCAMAVNSRFSLVATAARQVTWWSLNV</sequence>
<gene>
    <name evidence="6" type="ORF">STCU_02765</name>
    <name evidence="5" type="ORF">STCU_08470</name>
</gene>
<dbReference type="Proteomes" id="UP000015354">
    <property type="component" value="Unassembled WGS sequence"/>
</dbReference>
<dbReference type="InterPro" id="IPR036322">
    <property type="entry name" value="WD40_repeat_dom_sf"/>
</dbReference>
<evidence type="ECO:0000256" key="3">
    <source>
        <dbReference type="ARBA" id="ARBA00022737"/>
    </source>
</evidence>
<keyword evidence="2" id="KW-0853">WD repeat</keyword>
<evidence type="ECO:0000256" key="4">
    <source>
        <dbReference type="ARBA" id="ARBA00023242"/>
    </source>
</evidence>
<comment type="caution">
    <text evidence="6">The sequence shown here is derived from an EMBL/GenBank/DDBJ whole genome shotgun (WGS) entry which is preliminary data.</text>
</comment>
<dbReference type="PANTHER" id="PTHR19861">
    <property type="entry name" value="WD40 REPEAT PROTEIN SWD2"/>
    <property type="match status" value="1"/>
</dbReference>
<evidence type="ECO:0000313" key="7">
    <source>
        <dbReference type="Proteomes" id="UP000015354"/>
    </source>
</evidence>
<keyword evidence="7" id="KW-1185">Reference proteome</keyword>
<accession>S9UUV5</accession>